<comment type="function">
    <text evidence="11">Involved in the biosynthesis of isoprenoids. Catalyzes the 1,3-allylic rearrangement of the homoallylic substrate isopentenyl (IPP) to its allylic isomer, dimethylallyl diphosphate (DMAPP).</text>
</comment>
<comment type="cofactor">
    <cofactor evidence="1 11">
        <name>FMN</name>
        <dbReference type="ChEBI" id="CHEBI:58210"/>
    </cofactor>
</comment>
<dbReference type="CDD" id="cd02811">
    <property type="entry name" value="IDI-2_FMN"/>
    <property type="match status" value="1"/>
</dbReference>
<feature type="binding site" evidence="11">
    <location>
        <position position="192"/>
    </location>
    <ligand>
        <name>Mg(2+)</name>
        <dbReference type="ChEBI" id="CHEBI:18420"/>
    </ligand>
</feature>
<dbReference type="RefSeq" id="WP_061575669.1">
    <property type="nucleotide sequence ID" value="NZ_LQYI01000120.1"/>
</dbReference>
<keyword evidence="4 11" id="KW-0288">FMN</keyword>
<evidence type="ECO:0000256" key="4">
    <source>
        <dbReference type="ARBA" id="ARBA00022643"/>
    </source>
</evidence>
<dbReference type="GO" id="GO:0010181">
    <property type="term" value="F:FMN binding"/>
    <property type="evidence" value="ECO:0007669"/>
    <property type="project" value="UniProtKB-UniRule"/>
</dbReference>
<comment type="catalytic activity">
    <reaction evidence="11">
        <text>isopentenyl diphosphate = dimethylallyl diphosphate</text>
        <dbReference type="Rhea" id="RHEA:23284"/>
        <dbReference type="ChEBI" id="CHEBI:57623"/>
        <dbReference type="ChEBI" id="CHEBI:128769"/>
        <dbReference type="EC" id="5.3.3.2"/>
    </reaction>
</comment>
<protein>
    <recommendedName>
        <fullName evidence="11">Isopentenyl-diphosphate delta-isomerase</fullName>
        <shortName evidence="11">IPP isomerase</shortName>
        <ecNumber evidence="11">5.3.3.2</ecNumber>
    </recommendedName>
    <alternativeName>
        <fullName evidence="11">Isopentenyl diphosphate:dimethylallyl diphosphate isomerase</fullName>
    </alternativeName>
    <alternativeName>
        <fullName evidence="11">Isopentenyl pyrophosphate isomerase</fullName>
    </alternativeName>
    <alternativeName>
        <fullName evidence="11">Type 2 isopentenyl diphosphate isomerase</fullName>
        <shortName evidence="11">IDI-2</shortName>
    </alternativeName>
</protein>
<evidence type="ECO:0000256" key="8">
    <source>
        <dbReference type="ARBA" id="ARBA00023229"/>
    </source>
</evidence>
<dbReference type="InterPro" id="IPR000262">
    <property type="entry name" value="FMN-dep_DH"/>
</dbReference>
<dbReference type="GO" id="GO:0000287">
    <property type="term" value="F:magnesium ion binding"/>
    <property type="evidence" value="ECO:0007669"/>
    <property type="project" value="UniProtKB-UniRule"/>
</dbReference>
<keyword evidence="7 11" id="KW-0521">NADP</keyword>
<feature type="binding site" evidence="11">
    <location>
        <begin position="39"/>
        <end position="40"/>
    </location>
    <ligand>
        <name>substrate</name>
    </ligand>
</feature>
<dbReference type="GO" id="GO:0008299">
    <property type="term" value="P:isoprenoid biosynthetic process"/>
    <property type="evidence" value="ECO:0007669"/>
    <property type="project" value="UniProtKB-UniRule"/>
</dbReference>
<keyword evidence="8 11" id="KW-0414">Isoprene biosynthesis</keyword>
<feature type="binding site" evidence="11">
    <location>
        <begin position="128"/>
        <end position="130"/>
    </location>
    <ligand>
        <name>substrate</name>
    </ligand>
</feature>
<dbReference type="InterPro" id="IPR011179">
    <property type="entry name" value="IPdP_isomerase"/>
</dbReference>
<dbReference type="AlphaFoldDB" id="A0A150K095"/>
<evidence type="ECO:0000256" key="3">
    <source>
        <dbReference type="ARBA" id="ARBA00022630"/>
    </source>
</evidence>
<dbReference type="GO" id="GO:0016491">
    <property type="term" value="F:oxidoreductase activity"/>
    <property type="evidence" value="ECO:0007669"/>
    <property type="project" value="InterPro"/>
</dbReference>
<dbReference type="Pfam" id="PF01070">
    <property type="entry name" value="FMN_dh"/>
    <property type="match status" value="2"/>
</dbReference>
<dbReference type="PANTHER" id="PTHR43665">
    <property type="entry name" value="ISOPENTENYL-DIPHOSPHATE DELTA-ISOMERASE"/>
    <property type="match status" value="1"/>
</dbReference>
<dbReference type="PIRSF" id="PIRSF003314">
    <property type="entry name" value="IPP_isomerase"/>
    <property type="match status" value="1"/>
</dbReference>
<dbReference type="InterPro" id="IPR013785">
    <property type="entry name" value="Aldolase_TIM"/>
</dbReference>
<comment type="subcellular location">
    <subcellularLocation>
        <location evidence="11">Cytoplasm</location>
    </subcellularLocation>
</comment>
<comment type="cofactor">
    <cofactor evidence="11">
        <name>Mg(2+)</name>
        <dbReference type="ChEBI" id="CHEBI:18420"/>
    </cofactor>
</comment>
<comment type="caution">
    <text evidence="11">Lacks conserved residue(s) required for the propagation of feature annotation.</text>
</comment>
<feature type="domain" description="FMN-dependent dehydrogenase" evidence="12">
    <location>
        <begin position="209"/>
        <end position="367"/>
    </location>
</feature>
<comment type="caution">
    <text evidence="13">The sequence shown here is derived from an EMBL/GenBank/DDBJ whole genome shotgun (WGS) entry which is preliminary data.</text>
</comment>
<evidence type="ECO:0000256" key="7">
    <source>
        <dbReference type="ARBA" id="ARBA00022857"/>
    </source>
</evidence>
<organism evidence="13 14">
    <name type="scientific">Heyndrickxia coagulans</name>
    <name type="common">Weizmannia coagulans</name>
    <dbReference type="NCBI Taxonomy" id="1398"/>
    <lineage>
        <taxon>Bacteria</taxon>
        <taxon>Bacillati</taxon>
        <taxon>Bacillota</taxon>
        <taxon>Bacilli</taxon>
        <taxon>Bacillales</taxon>
        <taxon>Bacillaceae</taxon>
        <taxon>Heyndrickxia</taxon>
    </lineage>
</organism>
<dbReference type="HAMAP" id="MF_00354">
    <property type="entry name" value="Idi_2"/>
    <property type="match status" value="1"/>
</dbReference>
<evidence type="ECO:0000313" key="13">
    <source>
        <dbReference type="EMBL" id="KYC62678.1"/>
    </source>
</evidence>
<keyword evidence="5 11" id="KW-0479">Metal-binding</keyword>
<reference evidence="13 14" key="1">
    <citation type="submission" date="2016-01" db="EMBL/GenBank/DDBJ databases">
        <title>Genome Sequences of Twelve Sporeforming Bacillus Species Isolated from Foods.</title>
        <authorList>
            <person name="Berendsen E.M."/>
            <person name="Wells-Bennik M.H."/>
            <person name="Krawcyk A.O."/>
            <person name="De Jong A."/>
            <person name="Holsappel S."/>
            <person name="Eijlander R.T."/>
            <person name="Kuipers O.P."/>
        </authorList>
    </citation>
    <scope>NUCLEOTIDE SEQUENCE [LARGE SCALE GENOMIC DNA]</scope>
    <source>
        <strain evidence="13 14">B4099</strain>
    </source>
</reference>
<feature type="binding site" evidence="11">
    <location>
        <position position="223"/>
    </location>
    <ligand>
        <name>FMN</name>
        <dbReference type="ChEBI" id="CHEBI:58210"/>
    </ligand>
</feature>
<gene>
    <name evidence="11" type="primary">fni</name>
    <name evidence="13" type="ORF">B4099_2074</name>
</gene>
<evidence type="ECO:0000256" key="11">
    <source>
        <dbReference type="HAMAP-Rule" id="MF_00354"/>
    </source>
</evidence>
<accession>A0A150K095</accession>
<proteinExistence type="inferred from homology"/>
<feature type="binding site" evidence="11">
    <location>
        <position position="128"/>
    </location>
    <ligand>
        <name>FMN</name>
        <dbReference type="ChEBI" id="CHEBI:58210"/>
    </ligand>
</feature>
<dbReference type="SUPFAM" id="SSF51395">
    <property type="entry name" value="FMN-linked oxidoreductases"/>
    <property type="match status" value="1"/>
</dbReference>
<dbReference type="GO" id="GO:0004452">
    <property type="term" value="F:isopentenyl-diphosphate delta-isomerase activity"/>
    <property type="evidence" value="ECO:0007669"/>
    <property type="project" value="UniProtKB-UniRule"/>
</dbReference>
<evidence type="ECO:0000256" key="5">
    <source>
        <dbReference type="ARBA" id="ARBA00022723"/>
    </source>
</evidence>
<comment type="cofactor">
    <cofactor evidence="11">
        <name>NADPH</name>
        <dbReference type="ChEBI" id="CHEBI:57783"/>
    </cofactor>
</comment>
<feature type="binding site" evidence="11">
    <location>
        <position position="156"/>
    </location>
    <ligand>
        <name>FMN</name>
        <dbReference type="ChEBI" id="CHEBI:58210"/>
    </ligand>
</feature>
<evidence type="ECO:0000256" key="9">
    <source>
        <dbReference type="ARBA" id="ARBA00023235"/>
    </source>
</evidence>
<evidence type="ECO:0000256" key="6">
    <source>
        <dbReference type="ARBA" id="ARBA00022842"/>
    </source>
</evidence>
<comment type="subunit">
    <text evidence="10 11">Homooctamer. Dimer of tetramers.</text>
</comment>
<feature type="binding site" evidence="11">
    <location>
        <position position="253"/>
    </location>
    <ligand>
        <name>FMN</name>
        <dbReference type="ChEBI" id="CHEBI:58210"/>
    </ligand>
</feature>
<evidence type="ECO:0000259" key="12">
    <source>
        <dbReference type="Pfam" id="PF01070"/>
    </source>
</evidence>
<evidence type="ECO:0000313" key="14">
    <source>
        <dbReference type="Proteomes" id="UP000075304"/>
    </source>
</evidence>
<evidence type="ECO:0000256" key="1">
    <source>
        <dbReference type="ARBA" id="ARBA00001917"/>
    </source>
</evidence>
<name>A0A150K095_HEYCO</name>
<dbReference type="EC" id="5.3.3.2" evidence="11"/>
<dbReference type="Gene3D" id="3.20.20.70">
    <property type="entry name" value="Aldolase class I"/>
    <property type="match status" value="1"/>
</dbReference>
<feature type="binding site" evidence="11">
    <location>
        <begin position="98"/>
        <end position="100"/>
    </location>
    <ligand>
        <name>FMN</name>
        <dbReference type="ChEBI" id="CHEBI:58210"/>
    </ligand>
</feature>
<dbReference type="GO" id="GO:0070402">
    <property type="term" value="F:NADPH binding"/>
    <property type="evidence" value="ECO:0007669"/>
    <property type="project" value="UniProtKB-UniRule"/>
</dbReference>
<feature type="binding site" evidence="11">
    <location>
        <position position="97"/>
    </location>
    <ligand>
        <name>FMN</name>
        <dbReference type="ChEBI" id="CHEBI:58210"/>
    </ligand>
</feature>
<dbReference type="PATRIC" id="fig|1398.25.peg.986"/>
<feature type="binding site" evidence="11">
    <location>
        <position position="191"/>
    </location>
    <ligand>
        <name>substrate</name>
    </ligand>
</feature>
<dbReference type="NCBIfam" id="TIGR02151">
    <property type="entry name" value="IPP_isom_2"/>
    <property type="match status" value="1"/>
</dbReference>
<keyword evidence="2 11" id="KW-0963">Cytoplasm</keyword>
<dbReference type="EMBL" id="LQYI01000120">
    <property type="protein sequence ID" value="KYC62678.1"/>
    <property type="molecule type" value="Genomic_DNA"/>
</dbReference>
<keyword evidence="3 11" id="KW-0285">Flavoprotein</keyword>
<evidence type="ECO:0000256" key="2">
    <source>
        <dbReference type="ARBA" id="ARBA00022490"/>
    </source>
</evidence>
<dbReference type="PANTHER" id="PTHR43665:SF1">
    <property type="entry name" value="ISOPENTENYL-DIPHOSPHATE DELTA-ISOMERASE"/>
    <property type="match status" value="1"/>
</dbReference>
<dbReference type="GO" id="GO:0005737">
    <property type="term" value="C:cytoplasm"/>
    <property type="evidence" value="ECO:0007669"/>
    <property type="project" value="UniProtKB-SubCell"/>
</dbReference>
<keyword evidence="6 11" id="KW-0460">Magnesium</keyword>
<evidence type="ECO:0000256" key="10">
    <source>
        <dbReference type="ARBA" id="ARBA00025810"/>
    </source>
</evidence>
<keyword evidence="9 11" id="KW-0413">Isomerase</keyword>
<comment type="similarity">
    <text evidence="11">Belongs to the IPP isomerase type 2 family.</text>
</comment>
<feature type="domain" description="FMN-dependent dehydrogenase" evidence="12">
    <location>
        <begin position="37"/>
        <end position="129"/>
    </location>
</feature>
<sequence length="373" mass="40335">MMKMPGKARNGFWLQTDTGRNGFHTKGDVKMEDSSISKRKAEHIRVVLEENVAGKDITTGFEKYRFEHQALPELDFEEISTETAFLGKPLKAPFLISSMTGGTAQARTINRNLAQAAEKRGWAFALGSTRAALESPEQAYTFQVRDVAPHIPVLANLGAVQLNYGYGIDECRRIVELTGADALILHFNSLQEVFQKGGNTNFKDLLVKIEDLCSRLEVPVGAKEVGWGINGRLAEKLYSVGVSFVDVAGSGGTSWSQVEKYLTSDPLKKAAAEAFSGWGNPTAECLTQARNLGLQGTLVASGGLKNGMDAAKAIALGADLAGFGRKLLHDAVHSVDALLSTYEQTELELKIAMFGIGAKDLSALKQTPLLKKM</sequence>
<dbReference type="Proteomes" id="UP000075304">
    <property type="component" value="Unassembled WGS sequence"/>
</dbReference>
<feature type="binding site" evidence="11">
    <location>
        <begin position="303"/>
        <end position="305"/>
    </location>
    <ligand>
        <name>FMN</name>
        <dbReference type="ChEBI" id="CHEBI:58210"/>
    </ligand>
</feature>